<name>A0A0A9ASU5_ARUDO</name>
<proteinExistence type="predicted"/>
<dbReference type="EMBL" id="GBRH01243714">
    <property type="protein sequence ID" value="JAD54181.1"/>
    <property type="molecule type" value="Transcribed_RNA"/>
</dbReference>
<dbReference type="AlphaFoldDB" id="A0A0A9ASU5"/>
<reference evidence="1" key="1">
    <citation type="submission" date="2014-09" db="EMBL/GenBank/DDBJ databases">
        <authorList>
            <person name="Magalhaes I.L.F."/>
            <person name="Oliveira U."/>
            <person name="Santos F.R."/>
            <person name="Vidigal T.H.D.A."/>
            <person name="Brescovit A.D."/>
            <person name="Santos A.J."/>
        </authorList>
    </citation>
    <scope>NUCLEOTIDE SEQUENCE</scope>
    <source>
        <tissue evidence="1">Shoot tissue taken approximately 20 cm above the soil surface</tissue>
    </source>
</reference>
<protein>
    <submittedName>
        <fullName evidence="1">Uncharacterized protein</fullName>
    </submittedName>
</protein>
<organism evidence="1">
    <name type="scientific">Arundo donax</name>
    <name type="common">Giant reed</name>
    <name type="synonym">Donax arundinaceus</name>
    <dbReference type="NCBI Taxonomy" id="35708"/>
    <lineage>
        <taxon>Eukaryota</taxon>
        <taxon>Viridiplantae</taxon>
        <taxon>Streptophyta</taxon>
        <taxon>Embryophyta</taxon>
        <taxon>Tracheophyta</taxon>
        <taxon>Spermatophyta</taxon>
        <taxon>Magnoliopsida</taxon>
        <taxon>Liliopsida</taxon>
        <taxon>Poales</taxon>
        <taxon>Poaceae</taxon>
        <taxon>PACMAD clade</taxon>
        <taxon>Arundinoideae</taxon>
        <taxon>Arundineae</taxon>
        <taxon>Arundo</taxon>
    </lineage>
</organism>
<accession>A0A0A9ASU5</accession>
<sequence length="55" mass="6202">MIKGKSGYRLVSNVDFAEVSKVAGLPDCCPRRRWLDDNVAMLLKNTVDGAKWETF</sequence>
<reference evidence="1" key="2">
    <citation type="journal article" date="2015" name="Data Brief">
        <title>Shoot transcriptome of the giant reed, Arundo donax.</title>
        <authorList>
            <person name="Barrero R.A."/>
            <person name="Guerrero F.D."/>
            <person name="Moolhuijzen P."/>
            <person name="Goolsby J.A."/>
            <person name="Tidwell J."/>
            <person name="Bellgard S.E."/>
            <person name="Bellgard M.I."/>
        </authorList>
    </citation>
    <scope>NUCLEOTIDE SEQUENCE</scope>
    <source>
        <tissue evidence="1">Shoot tissue taken approximately 20 cm above the soil surface</tissue>
    </source>
</reference>
<evidence type="ECO:0000313" key="1">
    <source>
        <dbReference type="EMBL" id="JAD54181.1"/>
    </source>
</evidence>